<dbReference type="EMBL" id="KZ825060">
    <property type="protein sequence ID" value="RAH58700.1"/>
    <property type="molecule type" value="Genomic_DNA"/>
</dbReference>
<reference evidence="2 3" key="1">
    <citation type="submission" date="2018-02" db="EMBL/GenBank/DDBJ databases">
        <title>The genomes of Aspergillus section Nigri reveals drivers in fungal speciation.</title>
        <authorList>
            <consortium name="DOE Joint Genome Institute"/>
            <person name="Vesth T.C."/>
            <person name="Nybo J."/>
            <person name="Theobald S."/>
            <person name="Brandl J."/>
            <person name="Frisvad J.C."/>
            <person name="Nielsen K.F."/>
            <person name="Lyhne E.K."/>
            <person name="Kogle M.E."/>
            <person name="Kuo A."/>
            <person name="Riley R."/>
            <person name="Clum A."/>
            <person name="Nolan M."/>
            <person name="Lipzen A."/>
            <person name="Salamov A."/>
            <person name="Henrissat B."/>
            <person name="Wiebenga A."/>
            <person name="De vries R.P."/>
            <person name="Grigoriev I.V."/>
            <person name="Mortensen U.H."/>
            <person name="Andersen M.R."/>
            <person name="Baker S.E."/>
        </authorList>
    </citation>
    <scope>NUCLEOTIDE SEQUENCE [LARGE SCALE GENOMIC DNA]</scope>
    <source>
        <strain evidence="2 3">CBS 112811</strain>
    </source>
</reference>
<evidence type="ECO:0000256" key="1">
    <source>
        <dbReference type="SAM" id="MobiDB-lite"/>
    </source>
</evidence>
<sequence length="96" mass="11172">MPRNLPPTQQQSHDQNHGRPQHTPIFPPVQYLDHQHEAPRPQSQQPDATTTFLKPTSLTSTRSQTPDMTYPTVKATRHLHLHTYIHTHTHTHTYML</sequence>
<dbReference type="GeneID" id="37158589"/>
<name>A0A8G1VNE6_9EURO</name>
<evidence type="ECO:0000313" key="3">
    <source>
        <dbReference type="Proteomes" id="UP000249526"/>
    </source>
</evidence>
<dbReference type="AlphaFoldDB" id="A0A8G1VNE6"/>
<dbReference type="RefSeq" id="XP_025516622.1">
    <property type="nucleotide sequence ID" value="XM_025655187.1"/>
</dbReference>
<protein>
    <submittedName>
        <fullName evidence="2">Uncharacterized protein</fullName>
    </submittedName>
</protein>
<evidence type="ECO:0000313" key="2">
    <source>
        <dbReference type="EMBL" id="RAH58700.1"/>
    </source>
</evidence>
<feature type="compositionally biased region" description="Polar residues" evidence="1">
    <location>
        <begin position="41"/>
        <end position="67"/>
    </location>
</feature>
<dbReference type="Proteomes" id="UP000249526">
    <property type="component" value="Unassembled WGS sequence"/>
</dbReference>
<accession>A0A8G1VNE6</accession>
<organism evidence="2 3">
    <name type="scientific">Aspergillus piperis CBS 112811</name>
    <dbReference type="NCBI Taxonomy" id="1448313"/>
    <lineage>
        <taxon>Eukaryota</taxon>
        <taxon>Fungi</taxon>
        <taxon>Dikarya</taxon>
        <taxon>Ascomycota</taxon>
        <taxon>Pezizomycotina</taxon>
        <taxon>Eurotiomycetes</taxon>
        <taxon>Eurotiomycetidae</taxon>
        <taxon>Eurotiales</taxon>
        <taxon>Aspergillaceae</taxon>
        <taxon>Aspergillus</taxon>
        <taxon>Aspergillus subgen. Circumdati</taxon>
    </lineage>
</organism>
<keyword evidence="3" id="KW-1185">Reference proteome</keyword>
<gene>
    <name evidence="2" type="ORF">BO85DRAFT_280004</name>
</gene>
<proteinExistence type="predicted"/>
<feature type="compositionally biased region" description="Polar residues" evidence="1">
    <location>
        <begin position="1"/>
        <end position="13"/>
    </location>
</feature>
<feature type="region of interest" description="Disordered" evidence="1">
    <location>
        <begin position="1"/>
        <end position="68"/>
    </location>
</feature>